<keyword evidence="5" id="KW-1185">Reference proteome</keyword>
<dbReference type="EMBL" id="CP116967">
    <property type="protein sequence ID" value="WNM58827.1"/>
    <property type="molecule type" value="Genomic_DNA"/>
</dbReference>
<protein>
    <submittedName>
        <fullName evidence="4">Response regulator</fullName>
    </submittedName>
</protein>
<dbReference type="AlphaFoldDB" id="A0AA96JSR0"/>
<evidence type="ECO:0000256" key="1">
    <source>
        <dbReference type="ARBA" id="ARBA00022553"/>
    </source>
</evidence>
<dbReference type="InterPro" id="IPR011006">
    <property type="entry name" value="CheY-like_superfamily"/>
</dbReference>
<organism evidence="4 5">
    <name type="scientific">Candidatus Nitrospira allomarina</name>
    <dbReference type="NCBI Taxonomy" id="3020900"/>
    <lineage>
        <taxon>Bacteria</taxon>
        <taxon>Pseudomonadati</taxon>
        <taxon>Nitrospirota</taxon>
        <taxon>Nitrospiria</taxon>
        <taxon>Nitrospirales</taxon>
        <taxon>Nitrospiraceae</taxon>
        <taxon>Nitrospira</taxon>
    </lineage>
</organism>
<dbReference type="SUPFAM" id="SSF52172">
    <property type="entry name" value="CheY-like"/>
    <property type="match status" value="1"/>
</dbReference>
<dbReference type="RefSeq" id="WP_312645214.1">
    <property type="nucleotide sequence ID" value="NZ_CP116967.1"/>
</dbReference>
<dbReference type="InterPro" id="IPR050595">
    <property type="entry name" value="Bact_response_regulator"/>
</dbReference>
<dbReference type="GO" id="GO:0000160">
    <property type="term" value="P:phosphorelay signal transduction system"/>
    <property type="evidence" value="ECO:0007669"/>
    <property type="project" value="InterPro"/>
</dbReference>
<dbReference type="PANTHER" id="PTHR44591:SF3">
    <property type="entry name" value="RESPONSE REGULATORY DOMAIN-CONTAINING PROTEIN"/>
    <property type="match status" value="1"/>
</dbReference>
<evidence type="ECO:0000313" key="4">
    <source>
        <dbReference type="EMBL" id="WNM58827.1"/>
    </source>
</evidence>
<dbReference type="Gene3D" id="3.40.50.2300">
    <property type="match status" value="1"/>
</dbReference>
<dbReference type="InterPro" id="IPR001789">
    <property type="entry name" value="Sig_transdc_resp-reg_receiver"/>
</dbReference>
<name>A0AA96JSR0_9BACT</name>
<gene>
    <name evidence="4" type="ORF">PP769_03405</name>
</gene>
<dbReference type="Proteomes" id="UP001302719">
    <property type="component" value="Chromosome"/>
</dbReference>
<proteinExistence type="predicted"/>
<reference evidence="4 5" key="1">
    <citation type="submission" date="2023-01" db="EMBL/GenBank/DDBJ databases">
        <title>Cultivation and genomic characterization of new, ubiquitous marine nitrite-oxidizing bacteria from the Nitrospirales.</title>
        <authorList>
            <person name="Mueller A.J."/>
            <person name="Daebeler A."/>
            <person name="Herbold C.W."/>
            <person name="Kirkegaard R.H."/>
            <person name="Daims H."/>
        </authorList>
    </citation>
    <scope>NUCLEOTIDE SEQUENCE [LARGE SCALE GENOMIC DNA]</scope>
    <source>
        <strain evidence="4 5">VA</strain>
    </source>
</reference>
<dbReference type="Pfam" id="PF00072">
    <property type="entry name" value="Response_reg"/>
    <property type="match status" value="1"/>
</dbReference>
<dbReference type="PROSITE" id="PS50110">
    <property type="entry name" value="RESPONSE_REGULATORY"/>
    <property type="match status" value="1"/>
</dbReference>
<keyword evidence="1 2" id="KW-0597">Phosphoprotein</keyword>
<sequence length="144" mass="15758">MPKNVLIIDDDGMSRGLLRMVLEYDGCQCVEAENGAKGLSLLESKSFDIVILDNAMPVMTGMDFLDRLQHIPRKPDIPIIMVTGFLNAVVRENATRLGAYAIIGKPYDFGELRAIVTQLSPSASTQPRSFVVANMSQTYSPPPA</sequence>
<feature type="domain" description="Response regulatory" evidence="3">
    <location>
        <begin position="4"/>
        <end position="120"/>
    </location>
</feature>
<feature type="modified residue" description="4-aspartylphosphate" evidence="2">
    <location>
        <position position="53"/>
    </location>
</feature>
<evidence type="ECO:0000259" key="3">
    <source>
        <dbReference type="PROSITE" id="PS50110"/>
    </source>
</evidence>
<evidence type="ECO:0000256" key="2">
    <source>
        <dbReference type="PROSITE-ProRule" id="PRU00169"/>
    </source>
</evidence>
<evidence type="ECO:0000313" key="5">
    <source>
        <dbReference type="Proteomes" id="UP001302719"/>
    </source>
</evidence>
<dbReference type="SMART" id="SM00448">
    <property type="entry name" value="REC"/>
    <property type="match status" value="1"/>
</dbReference>
<dbReference type="PANTHER" id="PTHR44591">
    <property type="entry name" value="STRESS RESPONSE REGULATOR PROTEIN 1"/>
    <property type="match status" value="1"/>
</dbReference>
<accession>A0AA96JSR0</accession>
<dbReference type="CDD" id="cd00156">
    <property type="entry name" value="REC"/>
    <property type="match status" value="1"/>
</dbReference>
<dbReference type="KEGG" id="nall:PP769_03405"/>